<accession>A0A3M9M9U6</accession>
<evidence type="ECO:0000313" key="2">
    <source>
        <dbReference type="Proteomes" id="UP000271678"/>
    </source>
</evidence>
<keyword evidence="2" id="KW-1185">Reference proteome</keyword>
<comment type="caution">
    <text evidence="1">The sequence shown here is derived from an EMBL/GenBank/DDBJ whole genome shotgun (WGS) entry which is preliminary data.</text>
</comment>
<dbReference type="Gene3D" id="1.10.287.1060">
    <property type="entry name" value="ESAT-6-like"/>
    <property type="match status" value="1"/>
</dbReference>
<proteinExistence type="predicted"/>
<dbReference type="RefSeq" id="WP_123271315.1">
    <property type="nucleotide sequence ID" value="NZ_RJJQ01000008.1"/>
</dbReference>
<dbReference type="OrthoDB" id="5244663at2"/>
<sequence>MAFKGMDVDILTGVHTQLTSLQGQLDTLIQQLTTQVNTAHEHWDGSDSTQFESEWASSHKVALTNASHAITSFASKLNSNIQAQEQTSSTY</sequence>
<dbReference type="InterPro" id="IPR036689">
    <property type="entry name" value="ESAT-6-like_sf"/>
</dbReference>
<dbReference type="AlphaFoldDB" id="A0A3M9M9U6"/>
<gene>
    <name evidence="1" type="ORF">EFY87_09910</name>
</gene>
<name>A0A3M9M9U6_9MICO</name>
<reference evidence="1 2" key="1">
    <citation type="submission" date="2018-11" db="EMBL/GenBank/DDBJ databases">
        <title>Draft genome of Simplicispira Flexivirga sp. BO-16.</title>
        <authorList>
            <person name="Im W.T."/>
        </authorList>
    </citation>
    <scope>NUCLEOTIDE SEQUENCE [LARGE SCALE GENOMIC DNA]</scope>
    <source>
        <strain evidence="1 2">BO-16</strain>
    </source>
</reference>
<evidence type="ECO:0000313" key="1">
    <source>
        <dbReference type="EMBL" id="RNI22276.1"/>
    </source>
</evidence>
<dbReference type="SUPFAM" id="SSF140453">
    <property type="entry name" value="EsxAB dimer-like"/>
    <property type="match status" value="1"/>
</dbReference>
<dbReference type="EMBL" id="RJJQ01000008">
    <property type="protein sequence ID" value="RNI22276.1"/>
    <property type="molecule type" value="Genomic_DNA"/>
</dbReference>
<evidence type="ECO:0008006" key="3">
    <source>
        <dbReference type="Google" id="ProtNLM"/>
    </source>
</evidence>
<dbReference type="Proteomes" id="UP000271678">
    <property type="component" value="Unassembled WGS sequence"/>
</dbReference>
<protein>
    <recommendedName>
        <fullName evidence="3">WXG100 family type VII secretion target</fullName>
    </recommendedName>
</protein>
<organism evidence="1 2">
    <name type="scientific">Flexivirga caeni</name>
    <dbReference type="NCBI Taxonomy" id="2294115"/>
    <lineage>
        <taxon>Bacteria</taxon>
        <taxon>Bacillati</taxon>
        <taxon>Actinomycetota</taxon>
        <taxon>Actinomycetes</taxon>
        <taxon>Micrococcales</taxon>
        <taxon>Dermacoccaceae</taxon>
        <taxon>Flexivirga</taxon>
    </lineage>
</organism>